<protein>
    <submittedName>
        <fullName evidence="1">Uncharacterized protein</fullName>
    </submittedName>
</protein>
<evidence type="ECO:0000313" key="1">
    <source>
        <dbReference type="EMBL" id="GIY31286.1"/>
    </source>
</evidence>
<evidence type="ECO:0000313" key="2">
    <source>
        <dbReference type="Proteomes" id="UP001054945"/>
    </source>
</evidence>
<dbReference type="EMBL" id="BPLR01009354">
    <property type="protein sequence ID" value="GIY31286.1"/>
    <property type="molecule type" value="Genomic_DNA"/>
</dbReference>
<gene>
    <name evidence="1" type="ORF">CEXT_453971</name>
</gene>
<name>A0AAV4SF01_CAEEX</name>
<reference evidence="1 2" key="1">
    <citation type="submission" date="2021-06" db="EMBL/GenBank/DDBJ databases">
        <title>Caerostris extrusa draft genome.</title>
        <authorList>
            <person name="Kono N."/>
            <person name="Arakawa K."/>
        </authorList>
    </citation>
    <scope>NUCLEOTIDE SEQUENCE [LARGE SCALE GENOMIC DNA]</scope>
</reference>
<sequence length="125" mass="14614">MGYRIPGVLEHLVAEDVEDTSDPERNAVQCRTILSDSNLDASVVENVIFTDLRRSRYKSQNSEITKFLNQVKKQIPKCMSVYHYFVNKDFCSELTPNFHGCSYDFRHDHYFKPFLQRSNNGDDLE</sequence>
<dbReference type="AlphaFoldDB" id="A0AAV4SF01"/>
<comment type="caution">
    <text evidence="1">The sequence shown here is derived from an EMBL/GenBank/DDBJ whole genome shotgun (WGS) entry which is preliminary data.</text>
</comment>
<accession>A0AAV4SF01</accession>
<organism evidence="1 2">
    <name type="scientific">Caerostris extrusa</name>
    <name type="common">Bark spider</name>
    <name type="synonym">Caerostris bankana</name>
    <dbReference type="NCBI Taxonomy" id="172846"/>
    <lineage>
        <taxon>Eukaryota</taxon>
        <taxon>Metazoa</taxon>
        <taxon>Ecdysozoa</taxon>
        <taxon>Arthropoda</taxon>
        <taxon>Chelicerata</taxon>
        <taxon>Arachnida</taxon>
        <taxon>Araneae</taxon>
        <taxon>Araneomorphae</taxon>
        <taxon>Entelegynae</taxon>
        <taxon>Araneoidea</taxon>
        <taxon>Araneidae</taxon>
        <taxon>Caerostris</taxon>
    </lineage>
</organism>
<dbReference type="Proteomes" id="UP001054945">
    <property type="component" value="Unassembled WGS sequence"/>
</dbReference>
<proteinExistence type="predicted"/>
<keyword evidence="2" id="KW-1185">Reference proteome</keyword>